<feature type="domain" description="CusB-like beta-barrel" evidence="6">
    <location>
        <begin position="208"/>
        <end position="281"/>
    </location>
</feature>
<dbReference type="GO" id="GO:1990281">
    <property type="term" value="C:efflux pump complex"/>
    <property type="evidence" value="ECO:0007669"/>
    <property type="project" value="TreeGrafter"/>
</dbReference>
<evidence type="ECO:0000313" key="8">
    <source>
        <dbReference type="EMBL" id="BBD76779.1"/>
    </source>
</evidence>
<accession>A0A2Z6DWS2</accession>
<feature type="signal peptide" evidence="3">
    <location>
        <begin position="1"/>
        <end position="22"/>
    </location>
</feature>
<proteinExistence type="inferred from homology"/>
<evidence type="ECO:0000259" key="7">
    <source>
        <dbReference type="Pfam" id="PF25975"/>
    </source>
</evidence>
<dbReference type="Pfam" id="PF25917">
    <property type="entry name" value="BSH_RND"/>
    <property type="match status" value="1"/>
</dbReference>
<dbReference type="EMBL" id="AP018558">
    <property type="protein sequence ID" value="BBD76779.1"/>
    <property type="molecule type" value="Genomic_DNA"/>
</dbReference>
<dbReference type="Pfam" id="PF25975">
    <property type="entry name" value="CzcB_C"/>
    <property type="match status" value="1"/>
</dbReference>
<feature type="domain" description="Multidrug resistance protein MdtA-like alpha-helical hairpin" evidence="4">
    <location>
        <begin position="101"/>
        <end position="169"/>
    </location>
</feature>
<keyword evidence="2" id="KW-0175">Coiled coil</keyword>
<reference evidence="8 9" key="1">
    <citation type="submission" date="2018-04" db="EMBL/GenBank/DDBJ databases">
        <title>Complete genome sequence of Hydrogenophilus thermoluteolus TH-1.</title>
        <authorList>
            <person name="Arai H."/>
        </authorList>
    </citation>
    <scope>NUCLEOTIDE SEQUENCE [LARGE SCALE GENOMIC DNA]</scope>
    <source>
        <strain evidence="8 9">TH-1</strain>
    </source>
</reference>
<feature type="coiled-coil region" evidence="2">
    <location>
        <begin position="100"/>
        <end position="167"/>
    </location>
</feature>
<dbReference type="Gene3D" id="2.40.420.20">
    <property type="match status" value="1"/>
</dbReference>
<evidence type="ECO:0000256" key="3">
    <source>
        <dbReference type="SAM" id="SignalP"/>
    </source>
</evidence>
<dbReference type="PANTHER" id="PTHR30469">
    <property type="entry name" value="MULTIDRUG RESISTANCE PROTEIN MDTA"/>
    <property type="match status" value="1"/>
</dbReference>
<dbReference type="OrthoDB" id="9783047at2"/>
<feature type="chain" id="PRO_5016310279" evidence="3">
    <location>
        <begin position="23"/>
        <end position="360"/>
    </location>
</feature>
<dbReference type="Pfam" id="PF25954">
    <property type="entry name" value="Beta-barrel_RND_2"/>
    <property type="match status" value="1"/>
</dbReference>
<feature type="domain" description="Multidrug resistance protein MdtA-like barrel-sandwich hybrid" evidence="5">
    <location>
        <begin position="60"/>
        <end position="196"/>
    </location>
</feature>
<dbReference type="GO" id="GO:0015562">
    <property type="term" value="F:efflux transmembrane transporter activity"/>
    <property type="evidence" value="ECO:0007669"/>
    <property type="project" value="TreeGrafter"/>
</dbReference>
<dbReference type="PANTHER" id="PTHR30469:SF15">
    <property type="entry name" value="HLYD FAMILY OF SECRETION PROTEINS"/>
    <property type="match status" value="1"/>
</dbReference>
<evidence type="ECO:0000259" key="5">
    <source>
        <dbReference type="Pfam" id="PF25917"/>
    </source>
</evidence>
<dbReference type="AlphaFoldDB" id="A0A2Z6DWS2"/>
<dbReference type="InterPro" id="IPR058624">
    <property type="entry name" value="MdtA-like_HH"/>
</dbReference>
<comment type="similarity">
    <text evidence="1">Belongs to the membrane fusion protein (MFP) (TC 8.A.1) family.</text>
</comment>
<evidence type="ECO:0000256" key="1">
    <source>
        <dbReference type="ARBA" id="ARBA00009477"/>
    </source>
</evidence>
<dbReference type="Proteomes" id="UP000262004">
    <property type="component" value="Chromosome"/>
</dbReference>
<name>A0A2Z6DWS2_HYDTE</name>
<dbReference type="InterPro" id="IPR058792">
    <property type="entry name" value="Beta-barrel_RND_2"/>
</dbReference>
<dbReference type="InterPro" id="IPR058649">
    <property type="entry name" value="CzcB_C"/>
</dbReference>
<dbReference type="Gene3D" id="2.40.30.170">
    <property type="match status" value="1"/>
</dbReference>
<feature type="domain" description="CzcB-like C-terminal circularly permuted SH3-like" evidence="7">
    <location>
        <begin position="287"/>
        <end position="340"/>
    </location>
</feature>
<dbReference type="NCBIfam" id="TIGR01730">
    <property type="entry name" value="RND_mfp"/>
    <property type="match status" value="1"/>
</dbReference>
<evidence type="ECO:0000259" key="4">
    <source>
        <dbReference type="Pfam" id="PF25876"/>
    </source>
</evidence>
<dbReference type="InterPro" id="IPR006143">
    <property type="entry name" value="RND_pump_MFP"/>
</dbReference>
<keyword evidence="3" id="KW-0732">Signal</keyword>
<dbReference type="Pfam" id="PF25876">
    <property type="entry name" value="HH_MFP_RND"/>
    <property type="match status" value="1"/>
</dbReference>
<protein>
    <submittedName>
        <fullName evidence="8">RND transporter</fullName>
    </submittedName>
</protein>
<gene>
    <name evidence="8" type="ORF">HPTL_0511</name>
</gene>
<evidence type="ECO:0000256" key="2">
    <source>
        <dbReference type="SAM" id="Coils"/>
    </source>
</evidence>
<dbReference type="Gene3D" id="1.10.287.470">
    <property type="entry name" value="Helix hairpin bin"/>
    <property type="match status" value="1"/>
</dbReference>
<evidence type="ECO:0000259" key="6">
    <source>
        <dbReference type="Pfam" id="PF25954"/>
    </source>
</evidence>
<dbReference type="KEGG" id="htl:HPTL_0511"/>
<dbReference type="InterPro" id="IPR058625">
    <property type="entry name" value="MdtA-like_BSH"/>
</dbReference>
<keyword evidence="9" id="KW-1185">Reference proteome</keyword>
<sequence length="360" mass="38119">MIILRNVVMLGVVGFLAAGAWAQTAPEAAQDDAALAVGVVERQQVRERIVAEGVIEAVLQARVAPEVAGRIVEVRVDAGTKVKAGDLLFVLDDTAVRQEVAAARARLAQAEANLAQARAEWERAKNLFAQKFISESRLDSARTALDAAQAERNAAQAQLARAEAALAYTQVKAPFDGIVAERYGNQGDMAQPGQPLLLLYQPGALRAVAQVPQERIRALGQPLAARVEVPGQARAWNATAVTVLPAVDPKTQTQTVRADLPPDAGDGLVPGTFARMEISAAGGERLVVPTQAILRRGELTAVYVETANGWRLRQVRLGDRVDEAHVQVLAGLAAGDRVALDPVKAGLIAAETARDSGDRS</sequence>
<dbReference type="Gene3D" id="2.40.50.100">
    <property type="match status" value="1"/>
</dbReference>
<dbReference type="SUPFAM" id="SSF111369">
    <property type="entry name" value="HlyD-like secretion proteins"/>
    <property type="match status" value="1"/>
</dbReference>
<evidence type="ECO:0000313" key="9">
    <source>
        <dbReference type="Proteomes" id="UP000262004"/>
    </source>
</evidence>
<organism evidence="8 9">
    <name type="scientific">Hydrogenophilus thermoluteolus</name>
    <name type="common">Pseudomonas hydrogenothermophila</name>
    <dbReference type="NCBI Taxonomy" id="297"/>
    <lineage>
        <taxon>Bacteria</taxon>
        <taxon>Pseudomonadati</taxon>
        <taxon>Pseudomonadota</taxon>
        <taxon>Hydrogenophilia</taxon>
        <taxon>Hydrogenophilales</taxon>
        <taxon>Hydrogenophilaceae</taxon>
        <taxon>Hydrogenophilus</taxon>
    </lineage>
</organism>